<proteinExistence type="predicted"/>
<reference evidence="1" key="1">
    <citation type="submission" date="2016-09" db="EMBL/GenBank/DDBJ databases">
        <title>Draft genome of thermotolerant cyanobacterium Desertifilum sp. strain IPPAS B-1220.</title>
        <authorList>
            <person name="Sinetova M.A."/>
            <person name="Bolakhan K."/>
            <person name="Zayadan B.K."/>
            <person name="Mironov K.S."/>
            <person name="Ustinova V."/>
            <person name="Kupriyanova E.V."/>
            <person name="Sidorov R.A."/>
            <person name="Skrypnik A.N."/>
            <person name="Gogoleva N.E."/>
            <person name="Gogolev Y.V."/>
            <person name="Los D.A."/>
        </authorList>
    </citation>
    <scope>NUCLEOTIDE SEQUENCE [LARGE SCALE GENOMIC DNA]</scope>
    <source>
        <strain evidence="1">IPPAS B-1220</strain>
    </source>
</reference>
<comment type="caution">
    <text evidence="1">The sequence shown here is derived from an EMBL/GenBank/DDBJ whole genome shotgun (WGS) entry which is preliminary data.</text>
</comment>
<protein>
    <submittedName>
        <fullName evidence="1">Uncharacterized protein</fullName>
    </submittedName>
</protein>
<gene>
    <name evidence="1" type="ORF">BH720_15760</name>
</gene>
<sequence>MVPKFTDTTSWQQAEVLMQPALLRVVDNIRKQLDVSGWKGTYEEVETPIPGHQLCLQRNGQQFVYNIWDLCFQVCFRDYQPAPGEEGTQEVEVDTRLLDEEGEVDWQQLEDKTKGIIEALFANLPQGEFEND</sequence>
<dbReference type="AlphaFoldDB" id="A0A1E5QHX3"/>
<name>A0A1E5QHX3_9CYAN</name>
<accession>A0A1E5QHX3</accession>
<organism evidence="1">
    <name type="scientific">Desertifilum tharense IPPAS B-1220</name>
    <dbReference type="NCBI Taxonomy" id="1781255"/>
    <lineage>
        <taxon>Bacteria</taxon>
        <taxon>Bacillati</taxon>
        <taxon>Cyanobacteriota</taxon>
        <taxon>Cyanophyceae</taxon>
        <taxon>Desertifilales</taxon>
        <taxon>Desertifilaceae</taxon>
        <taxon>Desertifilum</taxon>
    </lineage>
</organism>
<dbReference type="EMBL" id="MJGC01000070">
    <property type="protein sequence ID" value="OEJ74177.1"/>
    <property type="molecule type" value="Genomic_DNA"/>
</dbReference>
<dbReference type="OrthoDB" id="461689at2"/>
<dbReference type="RefSeq" id="WP_069968180.1">
    <property type="nucleotide sequence ID" value="NZ_CM124774.1"/>
</dbReference>
<evidence type="ECO:0000313" key="1">
    <source>
        <dbReference type="EMBL" id="OEJ74177.1"/>
    </source>
</evidence>
<dbReference type="STRING" id="1781255.BH720_15760"/>